<proteinExistence type="predicted"/>
<evidence type="ECO:0000256" key="1">
    <source>
        <dbReference type="SAM" id="Phobius"/>
    </source>
</evidence>
<name>A0A918DNL0_9ACTN</name>
<feature type="transmembrane region" description="Helical" evidence="1">
    <location>
        <begin position="12"/>
        <end position="32"/>
    </location>
</feature>
<gene>
    <name evidence="2" type="ORF">GCM10012289_55200</name>
</gene>
<sequence>MSARERRPARLWQAGVAAAGVAMAAAGFVFWLRGAQGPGLEGTWTGSAGRPGAGRVFPVEIRLAGAGATMRWEAGLRCSGRLGRTGSGFVFTLDRVQGDRCDGGTLRMFPGRDLDRLVIKVTRQGDEDVTYSGHLSRPS</sequence>
<dbReference type="EMBL" id="BMNH01000021">
    <property type="protein sequence ID" value="GGO76873.1"/>
    <property type="molecule type" value="Genomic_DNA"/>
</dbReference>
<dbReference type="Proteomes" id="UP000646523">
    <property type="component" value="Unassembled WGS sequence"/>
</dbReference>
<reference evidence="2" key="1">
    <citation type="journal article" date="2014" name="Int. J. Syst. Evol. Microbiol.">
        <title>Complete genome sequence of Corynebacterium casei LMG S-19264T (=DSM 44701T), isolated from a smear-ripened cheese.</title>
        <authorList>
            <consortium name="US DOE Joint Genome Institute (JGI-PGF)"/>
            <person name="Walter F."/>
            <person name="Albersmeier A."/>
            <person name="Kalinowski J."/>
            <person name="Ruckert C."/>
        </authorList>
    </citation>
    <scope>NUCLEOTIDE SEQUENCE</scope>
    <source>
        <strain evidence="2">CGMCC 4.7368</strain>
    </source>
</reference>
<evidence type="ECO:0000313" key="2">
    <source>
        <dbReference type="EMBL" id="GGO76873.1"/>
    </source>
</evidence>
<keyword evidence="3" id="KW-1185">Reference proteome</keyword>
<dbReference type="AlphaFoldDB" id="A0A918DNL0"/>
<keyword evidence="1" id="KW-0472">Membrane</keyword>
<comment type="caution">
    <text evidence="2">The sequence shown here is derived from an EMBL/GenBank/DDBJ whole genome shotgun (WGS) entry which is preliminary data.</text>
</comment>
<reference evidence="2" key="2">
    <citation type="submission" date="2020-09" db="EMBL/GenBank/DDBJ databases">
        <authorList>
            <person name="Sun Q."/>
            <person name="Zhou Y."/>
        </authorList>
    </citation>
    <scope>NUCLEOTIDE SEQUENCE</scope>
    <source>
        <strain evidence="2">CGMCC 4.7368</strain>
    </source>
</reference>
<keyword evidence="1" id="KW-1133">Transmembrane helix</keyword>
<keyword evidence="1" id="KW-0812">Transmembrane</keyword>
<accession>A0A918DNL0</accession>
<evidence type="ECO:0000313" key="3">
    <source>
        <dbReference type="Proteomes" id="UP000646523"/>
    </source>
</evidence>
<organism evidence="2 3">
    <name type="scientific">Nonomuraea cavernae</name>
    <dbReference type="NCBI Taxonomy" id="2045107"/>
    <lineage>
        <taxon>Bacteria</taxon>
        <taxon>Bacillati</taxon>
        <taxon>Actinomycetota</taxon>
        <taxon>Actinomycetes</taxon>
        <taxon>Streptosporangiales</taxon>
        <taxon>Streptosporangiaceae</taxon>
        <taxon>Nonomuraea</taxon>
    </lineage>
</organism>
<protein>
    <submittedName>
        <fullName evidence="2">Uncharacterized protein</fullName>
    </submittedName>
</protein>
<dbReference type="RefSeq" id="WP_189127105.1">
    <property type="nucleotide sequence ID" value="NZ_BMNH01000021.1"/>
</dbReference>